<protein>
    <recommendedName>
        <fullName evidence="4">DUF4352 domain-containing protein</fullName>
    </recommendedName>
</protein>
<dbReference type="InterPro" id="IPR029051">
    <property type="entry name" value="DUF4352"/>
</dbReference>
<dbReference type="InterPro" id="IPR029050">
    <property type="entry name" value="Immunoprotect_excell_Ig-like"/>
</dbReference>
<evidence type="ECO:0000313" key="6">
    <source>
        <dbReference type="Proteomes" id="UP000321051"/>
    </source>
</evidence>
<reference evidence="5 6" key="1">
    <citation type="submission" date="2019-07" db="EMBL/GenBank/DDBJ databases">
        <title>Whole genome shotgun sequence of Marinococcus halophilus NBRC 102359.</title>
        <authorList>
            <person name="Hosoyama A."/>
            <person name="Uohara A."/>
            <person name="Ohji S."/>
            <person name="Ichikawa N."/>
        </authorList>
    </citation>
    <scope>NUCLEOTIDE SEQUENCE [LARGE SCALE GENOMIC DNA]</scope>
    <source>
        <strain evidence="5 6">NBRC 102359</strain>
    </source>
</reference>
<dbReference type="RefSeq" id="WP_094908872.1">
    <property type="nucleotide sequence ID" value="NZ_BJUN01000020.1"/>
</dbReference>
<dbReference type="EMBL" id="BJUN01000020">
    <property type="protein sequence ID" value="GEK59822.1"/>
    <property type="molecule type" value="Genomic_DNA"/>
</dbReference>
<feature type="signal peptide" evidence="3">
    <location>
        <begin position="1"/>
        <end position="20"/>
    </location>
</feature>
<dbReference type="Gene3D" id="2.60.40.1240">
    <property type="match status" value="1"/>
</dbReference>
<keyword evidence="1 3" id="KW-0732">Signal</keyword>
<evidence type="ECO:0000313" key="5">
    <source>
        <dbReference type="EMBL" id="GEK59822.1"/>
    </source>
</evidence>
<gene>
    <name evidence="5" type="ORF">MHA01_27270</name>
</gene>
<feature type="domain" description="DUF4352" evidence="4">
    <location>
        <begin position="54"/>
        <end position="157"/>
    </location>
</feature>
<evidence type="ECO:0000256" key="1">
    <source>
        <dbReference type="ARBA" id="ARBA00022729"/>
    </source>
</evidence>
<dbReference type="Proteomes" id="UP000321051">
    <property type="component" value="Unassembled WGS sequence"/>
</dbReference>
<keyword evidence="6" id="KW-1185">Reference proteome</keyword>
<evidence type="ECO:0000256" key="2">
    <source>
        <dbReference type="SAM" id="MobiDB-lite"/>
    </source>
</evidence>
<dbReference type="AlphaFoldDB" id="A0A510Y8W3"/>
<sequence>MQKQIITMSTALLLSGGLLAGCGGNEEETPFSSQNYEGGEEQQDDREVNIMSPGDTATADGMDITIDSVEFTSSEENTNGDTNDLLAINVSATNTTQESKTLSQENFELFNESGYTRPVHRTGESIPATLSPNEEASGTIYYDAKEGNKFQIEYMSPSTEESTPVWEVPS</sequence>
<feature type="chain" id="PRO_5038731144" description="DUF4352 domain-containing protein" evidence="3">
    <location>
        <begin position="21"/>
        <end position="170"/>
    </location>
</feature>
<dbReference type="Pfam" id="PF11611">
    <property type="entry name" value="DUF4352"/>
    <property type="match status" value="1"/>
</dbReference>
<evidence type="ECO:0000259" key="4">
    <source>
        <dbReference type="Pfam" id="PF11611"/>
    </source>
</evidence>
<organism evidence="5 6">
    <name type="scientific">Marinococcus halophilus</name>
    <dbReference type="NCBI Taxonomy" id="1371"/>
    <lineage>
        <taxon>Bacteria</taxon>
        <taxon>Bacillati</taxon>
        <taxon>Bacillota</taxon>
        <taxon>Bacilli</taxon>
        <taxon>Bacillales</taxon>
        <taxon>Bacillaceae</taxon>
        <taxon>Marinococcus</taxon>
    </lineage>
</organism>
<name>A0A510Y8W3_MARHA</name>
<comment type="caution">
    <text evidence="5">The sequence shown here is derived from an EMBL/GenBank/DDBJ whole genome shotgun (WGS) entry which is preliminary data.</text>
</comment>
<accession>A0A510Y8W3</accession>
<dbReference type="PROSITE" id="PS51257">
    <property type="entry name" value="PROKAR_LIPOPROTEIN"/>
    <property type="match status" value="1"/>
</dbReference>
<feature type="region of interest" description="Disordered" evidence="2">
    <location>
        <begin position="23"/>
        <end position="60"/>
    </location>
</feature>
<proteinExistence type="predicted"/>
<evidence type="ECO:0000256" key="3">
    <source>
        <dbReference type="SAM" id="SignalP"/>
    </source>
</evidence>